<comment type="caution">
    <text evidence="1">The sequence shown here is derived from an EMBL/GenBank/DDBJ whole genome shotgun (WGS) entry which is preliminary data.</text>
</comment>
<gene>
    <name evidence="1" type="ORF">H8S34_01670</name>
</gene>
<evidence type="ECO:0000313" key="1">
    <source>
        <dbReference type="EMBL" id="MBC5729545.1"/>
    </source>
</evidence>
<dbReference type="EMBL" id="JACOPR010000001">
    <property type="protein sequence ID" value="MBC5729545.1"/>
    <property type="molecule type" value="Genomic_DNA"/>
</dbReference>
<evidence type="ECO:0000313" key="2">
    <source>
        <dbReference type="Proteomes" id="UP000660021"/>
    </source>
</evidence>
<dbReference type="RefSeq" id="WP_101693632.1">
    <property type="nucleotide sequence ID" value="NZ_JACOPR010000001.1"/>
</dbReference>
<dbReference type="Proteomes" id="UP000660021">
    <property type="component" value="Unassembled WGS sequence"/>
</dbReference>
<reference evidence="1 2" key="1">
    <citation type="submission" date="2020-08" db="EMBL/GenBank/DDBJ databases">
        <title>Genome public.</title>
        <authorList>
            <person name="Liu C."/>
            <person name="Sun Q."/>
        </authorList>
    </citation>
    <scope>NUCLEOTIDE SEQUENCE [LARGE SCALE GENOMIC DNA]</scope>
    <source>
        <strain evidence="1 2">New-38</strain>
    </source>
</reference>
<name>A0ABR7HPV7_9FIRM</name>
<protein>
    <submittedName>
        <fullName evidence="1">Uncharacterized protein</fullName>
    </submittedName>
</protein>
<sequence>MEETTVVRLEAWHLLDEERGAPYLCRALSLPEGDDVLSCLSDTLSDGETSLGLVLIGADLMRESSWGKQLLGVLTQAANTNRKLHLVFRD</sequence>
<keyword evidence="2" id="KW-1185">Reference proteome</keyword>
<organism evidence="1 2">
    <name type="scientific">Pseudoflavonifractor hominis</name>
    <dbReference type="NCBI Taxonomy" id="2763059"/>
    <lineage>
        <taxon>Bacteria</taxon>
        <taxon>Bacillati</taxon>
        <taxon>Bacillota</taxon>
        <taxon>Clostridia</taxon>
        <taxon>Eubacteriales</taxon>
        <taxon>Oscillospiraceae</taxon>
        <taxon>Pseudoflavonifractor</taxon>
    </lineage>
</organism>
<proteinExistence type="predicted"/>
<accession>A0ABR7HPV7</accession>